<dbReference type="FunFam" id="1.10.20.140:FF:000007">
    <property type="entry name" value="tRNA dimethylallyltransferase 9"/>
    <property type="match status" value="1"/>
</dbReference>
<dbReference type="PROSITE" id="PS50878">
    <property type="entry name" value="RT_POL"/>
    <property type="match status" value="1"/>
</dbReference>
<evidence type="ECO:0000313" key="4">
    <source>
        <dbReference type="Proteomes" id="UP000288805"/>
    </source>
</evidence>
<protein>
    <submittedName>
        <fullName evidence="3">tRNA dimethylallyltransferase 9</fullName>
    </submittedName>
</protein>
<gene>
    <name evidence="3" type="primary">IPT9_5</name>
    <name evidence="3" type="ORF">CK203_076301</name>
</gene>
<evidence type="ECO:0000313" key="3">
    <source>
        <dbReference type="EMBL" id="RVW42976.1"/>
    </source>
</evidence>
<dbReference type="InterPro" id="IPR052343">
    <property type="entry name" value="Retrotransposon-Effector_Assoc"/>
</dbReference>
<evidence type="ECO:0000256" key="1">
    <source>
        <dbReference type="SAM" id="MobiDB-lite"/>
    </source>
</evidence>
<feature type="domain" description="Reverse transcriptase" evidence="2">
    <location>
        <begin position="95"/>
        <end position="336"/>
    </location>
</feature>
<evidence type="ECO:0000259" key="2">
    <source>
        <dbReference type="PROSITE" id="PS50878"/>
    </source>
</evidence>
<dbReference type="PANTHER" id="PTHR46890:SF50">
    <property type="entry name" value="RNA-DIRECTED DNA POLYMERASE, EUKARYOTA, REVERSE TRANSCRIPTASE ZINC-BINDING DOMAIN PROTEIN-RELATED"/>
    <property type="match status" value="1"/>
</dbReference>
<dbReference type="PANTHER" id="PTHR46890">
    <property type="entry name" value="NON-LTR RETROLELEMENT REVERSE TRANSCRIPTASE-LIKE PROTEIN-RELATED"/>
    <property type="match status" value="1"/>
</dbReference>
<dbReference type="GO" id="GO:0016740">
    <property type="term" value="F:transferase activity"/>
    <property type="evidence" value="ECO:0007669"/>
    <property type="project" value="UniProtKB-KW"/>
</dbReference>
<dbReference type="CDD" id="cd01650">
    <property type="entry name" value="RT_nLTR_like"/>
    <property type="match status" value="1"/>
</dbReference>
<comment type="caution">
    <text evidence="3">The sequence shown here is derived from an EMBL/GenBank/DDBJ whole genome shotgun (WGS) entry which is preliminary data.</text>
</comment>
<dbReference type="InterPro" id="IPR000477">
    <property type="entry name" value="RT_dom"/>
</dbReference>
<dbReference type="Pfam" id="PF01715">
    <property type="entry name" value="IPPT"/>
    <property type="match status" value="1"/>
</dbReference>
<reference evidence="3 4" key="1">
    <citation type="journal article" date="2018" name="PLoS Genet.">
        <title>Population sequencing reveals clonal diversity and ancestral inbreeding in the grapevine cultivar Chardonnay.</title>
        <authorList>
            <person name="Roach M.J."/>
            <person name="Johnson D.L."/>
            <person name="Bohlmann J."/>
            <person name="van Vuuren H.J."/>
            <person name="Jones S.J."/>
            <person name="Pretorius I.S."/>
            <person name="Schmidt S.A."/>
            <person name="Borneman A.R."/>
        </authorList>
    </citation>
    <scope>NUCLEOTIDE SEQUENCE [LARGE SCALE GENOMIC DNA]</scope>
    <source>
        <strain evidence="4">cv. Chardonnay</strain>
        <tissue evidence="3">Leaf</tissue>
    </source>
</reference>
<organism evidence="3 4">
    <name type="scientific">Vitis vinifera</name>
    <name type="common">Grape</name>
    <dbReference type="NCBI Taxonomy" id="29760"/>
    <lineage>
        <taxon>Eukaryota</taxon>
        <taxon>Viridiplantae</taxon>
        <taxon>Streptophyta</taxon>
        <taxon>Embryophyta</taxon>
        <taxon>Tracheophyta</taxon>
        <taxon>Spermatophyta</taxon>
        <taxon>Magnoliopsida</taxon>
        <taxon>eudicotyledons</taxon>
        <taxon>Gunneridae</taxon>
        <taxon>Pentapetalae</taxon>
        <taxon>rosids</taxon>
        <taxon>Vitales</taxon>
        <taxon>Vitaceae</taxon>
        <taxon>Viteae</taxon>
        <taxon>Vitis</taxon>
    </lineage>
</organism>
<dbReference type="AlphaFoldDB" id="A0A438E5G3"/>
<feature type="region of interest" description="Disordered" evidence="1">
    <location>
        <begin position="547"/>
        <end position="568"/>
    </location>
</feature>
<accession>A0A438E5G3</accession>
<dbReference type="SUPFAM" id="SSF56672">
    <property type="entry name" value="DNA/RNA polymerases"/>
    <property type="match status" value="1"/>
</dbReference>
<name>A0A438E5G3_VITVI</name>
<dbReference type="Proteomes" id="UP000288805">
    <property type="component" value="Unassembled WGS sequence"/>
</dbReference>
<keyword evidence="3" id="KW-0808">Transferase</keyword>
<proteinExistence type="predicted"/>
<dbReference type="EMBL" id="QGNW01001390">
    <property type="protein sequence ID" value="RVW42976.1"/>
    <property type="molecule type" value="Genomic_DNA"/>
</dbReference>
<dbReference type="Gene3D" id="3.40.50.300">
    <property type="entry name" value="P-loop containing nucleotide triphosphate hydrolases"/>
    <property type="match status" value="1"/>
</dbReference>
<dbReference type="InterPro" id="IPR027417">
    <property type="entry name" value="P-loop_NTPase"/>
</dbReference>
<sequence length="758" mass="87195">MEETHWRQLSRELWLREGDRNTSYFHRMATAHRRVSSLDRVKINGVWLSEEQEVREGVANAFQQMLSESSDWKADIGELHCWDFIKEEILDMFKEFHEQNSFLRSLNNTFLVLLPKKGGAEDLGDYRPISLLGGLYKLLAKVLANRLKKVIGKVVSPDQNAFVIGRQILDASLIANEFLLKVLQKMGFGLKWLGWMWSCISTTKFSVLVNGVPAGFFSSSKGLRQGDPLSPYLFVMGMEVLSVLIRRAVEGGFISGCSIWRGRRQAVNISHLLFADDIVVFCEAKKEHITHLSWILFWFEAASGLFRVGWGGRESEEETCPLETSIYIQRWENYTYKDHDGYYALVSNVTFPHAKNSGKKENGGLGLRKLALLNKALLGKWLWRFACVKEELWKQVLVAKYGQEDLGWRTKKANGAFGVGVWKEISDYSVGQFFEDAREKTRDILNSERVPIVAGGTGLYLRWFIYGKPDVPKASREIASEVYSELMDLQRNGDWDAAVQLVVKAGDSKAQSLAANDWYRLRRSLEIIKSSGSPPSAFHVPYDSFREQPSSVDHSHDVNSSSDGSKENKSKELDFEFICFFLSSQRLELYRSIDLRCEDMLLGSDGILSEARWLLDNGLLPNSNSATRAIGYRQAMEYLVMCREQGGRSSPQEFYAFLSEFQKASRNFAKRQMTWFRNELIYHWLDASRPLEMVLNFIHDAYYDQTGKLVVPKSLSMKKDMSNNREINELKAYRTKNRHFINREDCSDILDWIWRTQQ</sequence>
<dbReference type="InterPro" id="IPR043502">
    <property type="entry name" value="DNA/RNA_pol_sf"/>
</dbReference>
<dbReference type="Pfam" id="PF00078">
    <property type="entry name" value="RVT_1"/>
    <property type="match status" value="1"/>
</dbReference>
<dbReference type="Gene3D" id="1.10.20.140">
    <property type="match status" value="1"/>
</dbReference>